<name>E1IGE0_9CHLR</name>
<keyword evidence="4" id="KW-1185">Reference proteome</keyword>
<dbReference type="GO" id="GO:0051607">
    <property type="term" value="P:defense response to virus"/>
    <property type="evidence" value="ECO:0007669"/>
    <property type="project" value="UniProtKB-KW"/>
</dbReference>
<dbReference type="eggNOG" id="COG1337">
    <property type="taxonomic scope" value="Bacteria"/>
</dbReference>
<sequence length="216" mass="23298">MPRLEIDITVTSISALSVGAGGSAGSLADKSIVRDGWGRPIIPGSQLKGKLRHAAERLLNSVGQPVPNGFDDPQTNSLIHTLFGAGGGDRAPLRFRDLVCVRTKGIKAEHLSQIRPSVSINRRRGTAEDARLFFQEAAHEDLVYRAAPAIAGELEQLGHAALLWGALRFTERWGGGGSRGLGWMESTITLRWDGTEQNETQLESALRTVLNQKGEA</sequence>
<dbReference type="Proteomes" id="UP000054010">
    <property type="component" value="Unassembled WGS sequence"/>
</dbReference>
<evidence type="ECO:0000313" key="3">
    <source>
        <dbReference type="EMBL" id="EFO79706.1"/>
    </source>
</evidence>
<gene>
    <name evidence="3" type="ORF">OSCT_2391</name>
</gene>
<dbReference type="InterPro" id="IPR052216">
    <property type="entry name" value="CRISPR_Csm3_endoribonuclease"/>
</dbReference>
<organism evidence="3 4">
    <name type="scientific">Oscillochloris trichoides DG-6</name>
    <dbReference type="NCBI Taxonomy" id="765420"/>
    <lineage>
        <taxon>Bacteria</taxon>
        <taxon>Bacillati</taxon>
        <taxon>Chloroflexota</taxon>
        <taxon>Chloroflexia</taxon>
        <taxon>Chloroflexales</taxon>
        <taxon>Chloroflexineae</taxon>
        <taxon>Oscillochloridaceae</taxon>
        <taxon>Oscillochloris</taxon>
    </lineage>
</organism>
<dbReference type="AlphaFoldDB" id="E1IGE0"/>
<dbReference type="Pfam" id="PF03787">
    <property type="entry name" value="RAMPs"/>
    <property type="match status" value="1"/>
</dbReference>
<dbReference type="STRING" id="765420.OSCT_2391"/>
<dbReference type="PANTHER" id="PTHR35579:SF3">
    <property type="entry name" value="CRISPR SYSTEM CMS ENDORIBONUCLEASE CSM3"/>
    <property type="match status" value="1"/>
</dbReference>
<dbReference type="OrthoDB" id="157005at2"/>
<dbReference type="EMBL" id="ADVR01000106">
    <property type="protein sequence ID" value="EFO79706.1"/>
    <property type="molecule type" value="Genomic_DNA"/>
</dbReference>
<evidence type="ECO:0000313" key="4">
    <source>
        <dbReference type="Proteomes" id="UP000054010"/>
    </source>
</evidence>
<dbReference type="InterPro" id="IPR005537">
    <property type="entry name" value="RAMP_III_fam"/>
</dbReference>
<proteinExistence type="predicted"/>
<accession>E1IGE0</accession>
<dbReference type="PANTHER" id="PTHR35579">
    <property type="entry name" value="CRISPR SYSTEM CMS ENDORIBONUCLEASE CSM3"/>
    <property type="match status" value="1"/>
</dbReference>
<feature type="domain" description="CRISPR type III-associated protein" evidence="2">
    <location>
        <begin position="11"/>
        <end position="185"/>
    </location>
</feature>
<dbReference type="HOGENOM" id="CLU_1276577_0_0_0"/>
<keyword evidence="1" id="KW-0051">Antiviral defense</keyword>
<evidence type="ECO:0000256" key="1">
    <source>
        <dbReference type="ARBA" id="ARBA00023118"/>
    </source>
</evidence>
<reference evidence="3 4" key="1">
    <citation type="journal article" date="2011" name="J. Bacteriol.">
        <title>Draft genome sequence of the anoxygenic filamentous phototrophic bacterium Oscillochloris trichoides subsp. DG-6.</title>
        <authorList>
            <person name="Kuznetsov B.B."/>
            <person name="Ivanovsky R.N."/>
            <person name="Keppen O.I."/>
            <person name="Sukhacheva M.V."/>
            <person name="Bumazhkin B.K."/>
            <person name="Patutina E.O."/>
            <person name="Beletsky A.V."/>
            <person name="Mardanov A.V."/>
            <person name="Baslerov R.V."/>
            <person name="Panteleeva A.N."/>
            <person name="Kolganova T.V."/>
            <person name="Ravin N.V."/>
            <person name="Skryabin K.G."/>
        </authorList>
    </citation>
    <scope>NUCLEOTIDE SEQUENCE [LARGE SCALE GENOMIC DNA]</scope>
    <source>
        <strain evidence="3 4">DG-6</strain>
    </source>
</reference>
<dbReference type="CDD" id="cd09726">
    <property type="entry name" value="RAMP_I_III"/>
    <property type="match status" value="1"/>
</dbReference>
<evidence type="ECO:0000259" key="2">
    <source>
        <dbReference type="Pfam" id="PF03787"/>
    </source>
</evidence>
<protein>
    <recommendedName>
        <fullName evidence="2">CRISPR type III-associated protein domain-containing protein</fullName>
    </recommendedName>
</protein>
<comment type="caution">
    <text evidence="3">The sequence shown here is derived from an EMBL/GenBank/DDBJ whole genome shotgun (WGS) entry which is preliminary data.</text>
</comment>